<evidence type="ECO:0000313" key="3">
    <source>
        <dbReference type="Proteomes" id="UP000169752"/>
    </source>
</evidence>
<feature type="compositionally biased region" description="Low complexity" evidence="1">
    <location>
        <begin position="11"/>
        <end position="54"/>
    </location>
</feature>
<feature type="compositionally biased region" description="Basic and acidic residues" evidence="1">
    <location>
        <begin position="86"/>
        <end position="97"/>
    </location>
</feature>
<sequence>MTDQATLSLRASETTAPGTATSSSPDSLTSSSSDSRTLTTPTTSPLPTSGPSSTVPASSVPLTQPQPQQPLPPQQPQTKQALLRGDSSRPSDRVREEESSENLAEGGECVGVREGRMPESVFHIGAERHQQAFMGPANDAYLLREWKTGRMIYEIGRAVVGEPDAKHQYDLLDRFESVRDVDYDLHGAHADVRRVRVRVESLMTDDDRVRAMAFMTDGGNPCYVMWGLGLCSLGYRIMKAAHEGGLAEIQALKMSINTTLKNHTFFYTLPVFHFI</sequence>
<proteinExistence type="predicted"/>
<dbReference type="EMBL" id="AP008984">
    <property type="protein sequence ID" value="BAF48848.1"/>
    <property type="molecule type" value="Genomic_DNA"/>
</dbReference>
<accession>A4FTE3</accession>
<protein>
    <submittedName>
        <fullName evidence="2">Uncharacterized protein</fullName>
    </submittedName>
</protein>
<name>A4FTE3_CYHV3</name>
<evidence type="ECO:0000256" key="1">
    <source>
        <dbReference type="SAM" id="MobiDB-lite"/>
    </source>
</evidence>
<evidence type="ECO:0000313" key="2">
    <source>
        <dbReference type="EMBL" id="BAF48848.1"/>
    </source>
</evidence>
<feature type="region of interest" description="Disordered" evidence="1">
    <location>
        <begin position="1"/>
        <end position="106"/>
    </location>
</feature>
<dbReference type="Proteomes" id="UP000169752">
    <property type="component" value="Segment"/>
</dbReference>
<reference evidence="2 3" key="1">
    <citation type="journal article" date="2007" name="J. Virol.">
        <title>Genome sequences of three koi herpesvirus isolates representing the expanding distribution of an emerging disease threatening koi and common carp worldwide.</title>
        <authorList>
            <person name="Aoki T."/>
            <person name="Hirono I."/>
            <person name="Kurokawa K."/>
            <person name="Fukuda H."/>
            <person name="Nahary R."/>
            <person name="Eldar A."/>
            <person name="Davison A.J."/>
            <person name="Waltzek T.B."/>
            <person name="Bercovier H."/>
            <person name="Hedrick R.P."/>
        </authorList>
    </citation>
    <scope>NUCLEOTIDE SEQUENCE [LARGE SCALE GENOMIC DNA]</scope>
    <source>
        <strain evidence="2">TUMST1</strain>
    </source>
</reference>
<organism evidence="2 3">
    <name type="scientific">Cyprinid herpesvirus 3</name>
    <name type="common">CyHV-3</name>
    <dbReference type="NCBI Taxonomy" id="180230"/>
    <lineage>
        <taxon>Viruses</taxon>
        <taxon>Duplodnaviria</taxon>
        <taxon>Heunggongvirae</taxon>
        <taxon>Peploviricota</taxon>
        <taxon>Herviviricetes</taxon>
        <taxon>Herpesvirales</taxon>
        <taxon>Alloherpesviridae</taxon>
        <taxon>Cyvirus</taxon>
        <taxon>Cyvirus cyprinidallo3</taxon>
    </lineage>
</organism>
<gene>
    <name evidence="2" type="ORF">KHVJ044</name>
</gene>